<dbReference type="CDD" id="cd07377">
    <property type="entry name" value="WHTH_GntR"/>
    <property type="match status" value="1"/>
</dbReference>
<reference evidence="5 6" key="1">
    <citation type="submission" date="2017-02" db="EMBL/GenBank/DDBJ databases">
        <authorList>
            <person name="Peterson S.W."/>
        </authorList>
    </citation>
    <scope>NUCLEOTIDE SEQUENCE [LARGE SCALE GENOMIC DNA]</scope>
    <source>
        <strain evidence="5 6">B Ar 00.02</strain>
    </source>
</reference>
<dbReference type="RefSeq" id="WP_087000970.1">
    <property type="nucleotide sequence ID" value="NZ_FUHW01000052.1"/>
</dbReference>
<dbReference type="Pfam" id="PF00392">
    <property type="entry name" value="GntR"/>
    <property type="match status" value="1"/>
</dbReference>
<sequence length="125" mass="13290">MNDDVLDFVAISKDGPANPYDQIRQQILGAIGSGRLVPGTRLTSVRALAGRLGVAVNTVARAYRELEQAGAVETRGRHGTVVLATGSEGDRRLASAAQELATEAKSWGVGEDRAVEFLRAAFRVQ</sequence>
<dbReference type="InterPro" id="IPR000524">
    <property type="entry name" value="Tscrpt_reg_HTH_GntR"/>
</dbReference>
<dbReference type="AlphaFoldDB" id="A0A1R4GVR4"/>
<evidence type="ECO:0000259" key="4">
    <source>
        <dbReference type="PROSITE" id="PS50949"/>
    </source>
</evidence>
<keyword evidence="3" id="KW-0804">Transcription</keyword>
<keyword evidence="6" id="KW-1185">Reference proteome</keyword>
<dbReference type="InterPro" id="IPR036388">
    <property type="entry name" value="WH-like_DNA-bd_sf"/>
</dbReference>
<accession>A0A1R4GVR4</accession>
<keyword evidence="2" id="KW-0238">DNA-binding</keyword>
<dbReference type="SUPFAM" id="SSF46785">
    <property type="entry name" value="Winged helix' DNA-binding domain"/>
    <property type="match status" value="1"/>
</dbReference>
<evidence type="ECO:0000313" key="5">
    <source>
        <dbReference type="EMBL" id="SJM72297.1"/>
    </source>
</evidence>
<evidence type="ECO:0000256" key="2">
    <source>
        <dbReference type="ARBA" id="ARBA00023125"/>
    </source>
</evidence>
<feature type="domain" description="HTH gntR-type" evidence="4">
    <location>
        <begin position="17"/>
        <end position="85"/>
    </location>
</feature>
<dbReference type="GO" id="GO:0003677">
    <property type="term" value="F:DNA binding"/>
    <property type="evidence" value="ECO:0007669"/>
    <property type="project" value="UniProtKB-KW"/>
</dbReference>
<dbReference type="SMART" id="SM00345">
    <property type="entry name" value="HTH_GNTR"/>
    <property type="match status" value="1"/>
</dbReference>
<dbReference type="Gene3D" id="1.10.10.10">
    <property type="entry name" value="Winged helix-like DNA-binding domain superfamily/Winged helix DNA-binding domain"/>
    <property type="match status" value="1"/>
</dbReference>
<evidence type="ECO:0000313" key="6">
    <source>
        <dbReference type="Proteomes" id="UP000195913"/>
    </source>
</evidence>
<evidence type="ECO:0000256" key="1">
    <source>
        <dbReference type="ARBA" id="ARBA00023015"/>
    </source>
</evidence>
<dbReference type="GO" id="GO:0003700">
    <property type="term" value="F:DNA-binding transcription factor activity"/>
    <property type="evidence" value="ECO:0007669"/>
    <property type="project" value="InterPro"/>
</dbReference>
<evidence type="ECO:0000256" key="3">
    <source>
        <dbReference type="ARBA" id="ARBA00023163"/>
    </source>
</evidence>
<proteinExistence type="predicted"/>
<gene>
    <name evidence="5" type="ORF">FM101_14755</name>
</gene>
<dbReference type="EMBL" id="FUHW01000052">
    <property type="protein sequence ID" value="SJM72297.1"/>
    <property type="molecule type" value="Genomic_DNA"/>
</dbReference>
<organism evidence="5 6">
    <name type="scientific">Arthrobacter rhombi</name>
    <dbReference type="NCBI Taxonomy" id="71253"/>
    <lineage>
        <taxon>Bacteria</taxon>
        <taxon>Bacillati</taxon>
        <taxon>Actinomycetota</taxon>
        <taxon>Actinomycetes</taxon>
        <taxon>Micrococcales</taxon>
        <taxon>Micrococcaceae</taxon>
        <taxon>Arthrobacter</taxon>
    </lineage>
</organism>
<keyword evidence="1" id="KW-0805">Transcription regulation</keyword>
<dbReference type="PANTHER" id="PTHR38445:SF9">
    <property type="entry name" value="HTH-TYPE TRANSCRIPTIONAL REPRESSOR YTRA"/>
    <property type="match status" value="1"/>
</dbReference>
<dbReference type="Proteomes" id="UP000195913">
    <property type="component" value="Unassembled WGS sequence"/>
</dbReference>
<dbReference type="PANTHER" id="PTHR38445">
    <property type="entry name" value="HTH-TYPE TRANSCRIPTIONAL REPRESSOR YTRA"/>
    <property type="match status" value="1"/>
</dbReference>
<dbReference type="InterPro" id="IPR036390">
    <property type="entry name" value="WH_DNA-bd_sf"/>
</dbReference>
<protein>
    <submittedName>
        <fullName evidence="5">Transcriptional regulator, GntR family</fullName>
    </submittedName>
</protein>
<dbReference type="PROSITE" id="PS50949">
    <property type="entry name" value="HTH_GNTR"/>
    <property type="match status" value="1"/>
</dbReference>
<name>A0A1R4GVR4_9MICC</name>